<keyword evidence="4 6" id="KW-1015">Disulfide bond</keyword>
<feature type="disulfide bond" evidence="6">
    <location>
        <begin position="282"/>
        <end position="291"/>
    </location>
</feature>
<dbReference type="PANTHER" id="PTHR24049:SF35">
    <property type="entry name" value="EGF-LIKE DOMAIN-CONTAINING PROTEIN"/>
    <property type="match status" value="1"/>
</dbReference>
<dbReference type="FunFam" id="2.10.25.10:FF:000669">
    <property type="entry name" value="Eyes shut homolog"/>
    <property type="match status" value="1"/>
</dbReference>
<dbReference type="PROSITE" id="PS01186">
    <property type="entry name" value="EGF_2"/>
    <property type="match status" value="4"/>
</dbReference>
<accession>A0A9Y3RBB4</accession>
<dbReference type="FunFam" id="2.10.25.10:FF:000255">
    <property type="entry name" value="Sushi, nidogen and EGF-like domains 1"/>
    <property type="match status" value="1"/>
</dbReference>
<feature type="disulfide bond" evidence="6">
    <location>
        <begin position="200"/>
        <end position="209"/>
    </location>
</feature>
<dbReference type="FunFam" id="2.10.25.10:FF:000012">
    <property type="entry name" value="Delta-like protein"/>
    <property type="match status" value="1"/>
</dbReference>
<reference evidence="10" key="1">
    <citation type="submission" date="2025-08" db="UniProtKB">
        <authorList>
            <consortium name="RefSeq"/>
        </authorList>
    </citation>
    <scope>IDENTIFICATION</scope>
</reference>
<feature type="domain" description="EGF-like" evidence="8">
    <location>
        <begin position="168"/>
        <end position="210"/>
    </location>
</feature>
<evidence type="ECO:0000313" key="9">
    <source>
        <dbReference type="Proteomes" id="UP000695023"/>
    </source>
</evidence>
<dbReference type="InterPro" id="IPR009030">
    <property type="entry name" value="Growth_fac_rcpt_cys_sf"/>
</dbReference>
<organism evidence="9 10">
    <name type="scientific">Pundamilia nyererei</name>
    <dbReference type="NCBI Taxonomy" id="303518"/>
    <lineage>
        <taxon>Eukaryota</taxon>
        <taxon>Metazoa</taxon>
        <taxon>Chordata</taxon>
        <taxon>Craniata</taxon>
        <taxon>Vertebrata</taxon>
        <taxon>Euteleostomi</taxon>
        <taxon>Actinopterygii</taxon>
        <taxon>Neopterygii</taxon>
        <taxon>Teleostei</taxon>
        <taxon>Neoteleostei</taxon>
        <taxon>Acanthomorphata</taxon>
        <taxon>Ovalentaria</taxon>
        <taxon>Cichlomorphae</taxon>
        <taxon>Cichliformes</taxon>
        <taxon>Cichlidae</taxon>
        <taxon>African cichlids</taxon>
        <taxon>Pseudocrenilabrinae</taxon>
        <taxon>Haplochromini</taxon>
        <taxon>Pundamilia</taxon>
    </lineage>
</organism>
<feature type="disulfide bond" evidence="6">
    <location>
        <begin position="243"/>
        <end position="252"/>
    </location>
</feature>
<dbReference type="AlphaFoldDB" id="A0A9Y3RBB4"/>
<dbReference type="RefSeq" id="XP_005737256.1">
    <property type="nucleotide sequence ID" value="XM_005737199.1"/>
</dbReference>
<dbReference type="PROSITE" id="PS00022">
    <property type="entry name" value="EGF_1"/>
    <property type="match status" value="6"/>
</dbReference>
<keyword evidence="3" id="KW-0677">Repeat</keyword>
<dbReference type="SMART" id="SM00181">
    <property type="entry name" value="EGF"/>
    <property type="match status" value="8"/>
</dbReference>
<feature type="domain" description="EGF-like" evidence="8">
    <location>
        <begin position="211"/>
        <end position="253"/>
    </location>
</feature>
<dbReference type="SMART" id="SM00179">
    <property type="entry name" value="EGF_CA"/>
    <property type="match status" value="5"/>
</dbReference>
<dbReference type="PROSITE" id="PS50026">
    <property type="entry name" value="EGF_3"/>
    <property type="match status" value="7"/>
</dbReference>
<feature type="disulfide bond" evidence="6">
    <location>
        <begin position="397"/>
        <end position="406"/>
    </location>
</feature>
<proteinExistence type="predicted"/>
<feature type="disulfide bond" evidence="6">
    <location>
        <begin position="320"/>
        <end position="329"/>
    </location>
</feature>
<feature type="domain" description="EGF-like" evidence="8">
    <location>
        <begin position="449"/>
        <end position="492"/>
    </location>
</feature>
<protein>
    <submittedName>
        <fullName evidence="10">Protein eyes shut homolog</fullName>
    </submittedName>
</protein>
<dbReference type="Proteomes" id="UP000695023">
    <property type="component" value="Unplaced"/>
</dbReference>
<evidence type="ECO:0000259" key="8">
    <source>
        <dbReference type="PROSITE" id="PS50026"/>
    </source>
</evidence>
<feature type="disulfide bond" evidence="6">
    <location>
        <begin position="482"/>
        <end position="491"/>
    </location>
</feature>
<feature type="signal peptide" evidence="7">
    <location>
        <begin position="1"/>
        <end position="20"/>
    </location>
</feature>
<dbReference type="PRINTS" id="PR00010">
    <property type="entry name" value="EGFBLOOD"/>
</dbReference>
<dbReference type="Pfam" id="PF12661">
    <property type="entry name" value="hEGF"/>
    <property type="match status" value="1"/>
</dbReference>
<dbReference type="CDD" id="cd00054">
    <property type="entry name" value="EGF_CA"/>
    <property type="match status" value="3"/>
</dbReference>
<evidence type="ECO:0000256" key="3">
    <source>
        <dbReference type="ARBA" id="ARBA00022737"/>
    </source>
</evidence>
<dbReference type="InterPro" id="IPR001881">
    <property type="entry name" value="EGF-like_Ca-bd_dom"/>
</dbReference>
<evidence type="ECO:0000256" key="2">
    <source>
        <dbReference type="ARBA" id="ARBA00022729"/>
    </source>
</evidence>
<evidence type="ECO:0000256" key="5">
    <source>
        <dbReference type="ARBA" id="ARBA00023180"/>
    </source>
</evidence>
<dbReference type="SUPFAM" id="SSF57196">
    <property type="entry name" value="EGF/Laminin"/>
    <property type="match status" value="5"/>
</dbReference>
<evidence type="ECO:0000256" key="4">
    <source>
        <dbReference type="ARBA" id="ARBA00023157"/>
    </source>
</evidence>
<dbReference type="InterPro" id="IPR013032">
    <property type="entry name" value="EGF-like_CS"/>
</dbReference>
<feature type="domain" description="EGF-like" evidence="8">
    <location>
        <begin position="294"/>
        <end position="330"/>
    </location>
</feature>
<gene>
    <name evidence="10" type="primary">LOC102198342</name>
</gene>
<dbReference type="InterPro" id="IPR051022">
    <property type="entry name" value="Notch_Cell-Fate_Det"/>
</dbReference>
<evidence type="ECO:0000256" key="7">
    <source>
        <dbReference type="SAM" id="SignalP"/>
    </source>
</evidence>
<keyword evidence="9" id="KW-1185">Reference proteome</keyword>
<evidence type="ECO:0000313" key="10">
    <source>
        <dbReference type="RefSeq" id="XP_005737256.1"/>
    </source>
</evidence>
<dbReference type="Pfam" id="PF00008">
    <property type="entry name" value="EGF"/>
    <property type="match status" value="4"/>
</dbReference>
<dbReference type="GO" id="GO:0005509">
    <property type="term" value="F:calcium ion binding"/>
    <property type="evidence" value="ECO:0007669"/>
    <property type="project" value="InterPro"/>
</dbReference>
<feature type="disulfide bond" evidence="6">
    <location>
        <begin position="181"/>
        <end position="198"/>
    </location>
</feature>
<feature type="chain" id="PRO_5041282999" evidence="7">
    <location>
        <begin position="21"/>
        <end position="497"/>
    </location>
</feature>
<dbReference type="SUPFAM" id="SSF57184">
    <property type="entry name" value="Growth factor receptor domain"/>
    <property type="match status" value="1"/>
</dbReference>
<dbReference type="GO" id="GO:0048731">
    <property type="term" value="P:system development"/>
    <property type="evidence" value="ECO:0007669"/>
    <property type="project" value="UniProtKB-ARBA"/>
</dbReference>
<sequence length="497" mass="55052">MRSSLFHVSLIFVAIHMIHCQILCNRQPSTEWHLKKNTIQMNWTLIGNICRSVFECWDSQQGDESSEQPFNFPQICPLQLQHGDKLLMSADETLKSYGIKLLNVSKENFESCSATGQREDQFLFPHNINEREQVDARWLMPGHRYFIALHEGDTQLCTLGLRLNVTVKTQLCRSSPMLRLCSGNGVCQTGVGESAFHCRCHHKYSGRFCEKFDACLDNPCENKGVCLSNGSTDPHFRTYKCLCPPHFTGVNCSEIIGKANCDSICENGTCLQISPASFKCICDNGFSGPPCEKRKASCDPNPCRNGGTCEESPTGFVCHCPERFAGLYCESRVNFDCKSYPCREEQMCTAGDRGSECVCADGSAATACKRQNSLCSPSPCLNNSTCVSRGNDYICRCLSGFSGKNCEEIIDYCSLLNISCLNEGLCLSVIGGYQCVCARGWVGEYCQYVGDACQIKPNSCLNGATCIATNQPTSPPQYSCKCPLGFTVVECRLWDEE</sequence>
<feature type="disulfide bond" evidence="6">
    <location>
        <begin position="437"/>
        <end position="446"/>
    </location>
</feature>
<name>A0A9Y3RBB4_9CICH</name>
<dbReference type="PANTHER" id="PTHR24049">
    <property type="entry name" value="CRUMBS FAMILY MEMBER"/>
    <property type="match status" value="1"/>
</dbReference>
<dbReference type="InterPro" id="IPR000742">
    <property type="entry name" value="EGF"/>
</dbReference>
<dbReference type="GeneID" id="102198342"/>
<feature type="domain" description="EGF-like" evidence="8">
    <location>
        <begin position="409"/>
        <end position="447"/>
    </location>
</feature>
<evidence type="ECO:0000256" key="6">
    <source>
        <dbReference type="PROSITE-ProRule" id="PRU00076"/>
    </source>
</evidence>
<feature type="domain" description="EGF-like" evidence="8">
    <location>
        <begin position="257"/>
        <end position="292"/>
    </location>
</feature>
<dbReference type="Gene3D" id="2.10.25.10">
    <property type="entry name" value="Laminin"/>
    <property type="match status" value="7"/>
</dbReference>
<keyword evidence="5" id="KW-0325">Glycoprotein</keyword>
<comment type="caution">
    <text evidence="6">Lacks conserved residue(s) required for the propagation of feature annotation.</text>
</comment>
<feature type="domain" description="EGF-like" evidence="8">
    <location>
        <begin position="371"/>
        <end position="407"/>
    </location>
</feature>
<keyword evidence="2 7" id="KW-0732">Signal</keyword>
<evidence type="ECO:0000256" key="1">
    <source>
        <dbReference type="ARBA" id="ARBA00022536"/>
    </source>
</evidence>
<keyword evidence="1 6" id="KW-0245">EGF-like domain</keyword>